<keyword evidence="1" id="KW-0732">Signal</keyword>
<dbReference type="EMBL" id="JBEPML010000008">
    <property type="protein sequence ID" value="MET3792311.1"/>
    <property type="molecule type" value="Genomic_DNA"/>
</dbReference>
<keyword evidence="4" id="KW-1185">Reference proteome</keyword>
<sequence>MRQLLVILTLLLAVPALADDDHDRAREALARGEILPLSKILAVVEREVGGRVIEIDFDRDDGRYVYDVEAVSSDGRLVELKIDAASGAVLERDYEDD</sequence>
<feature type="domain" description="PepSY" evidence="2">
    <location>
        <begin position="35"/>
        <end position="92"/>
    </location>
</feature>
<gene>
    <name evidence="3" type="ORF">ABID37_002528</name>
</gene>
<name>A0ABV2MZS8_9HYPH</name>
<organism evidence="3 4">
    <name type="scientific">Aquamicrobium terrae</name>
    <dbReference type="NCBI Taxonomy" id="1324945"/>
    <lineage>
        <taxon>Bacteria</taxon>
        <taxon>Pseudomonadati</taxon>
        <taxon>Pseudomonadota</taxon>
        <taxon>Alphaproteobacteria</taxon>
        <taxon>Hyphomicrobiales</taxon>
        <taxon>Phyllobacteriaceae</taxon>
        <taxon>Aquamicrobium</taxon>
    </lineage>
</organism>
<evidence type="ECO:0000313" key="4">
    <source>
        <dbReference type="Proteomes" id="UP001549076"/>
    </source>
</evidence>
<evidence type="ECO:0000256" key="1">
    <source>
        <dbReference type="SAM" id="SignalP"/>
    </source>
</evidence>
<feature type="chain" id="PRO_5045414527" evidence="1">
    <location>
        <begin position="19"/>
        <end position="97"/>
    </location>
</feature>
<dbReference type="RefSeq" id="WP_354195206.1">
    <property type="nucleotide sequence ID" value="NZ_JBEPML010000008.1"/>
</dbReference>
<dbReference type="InterPro" id="IPR025711">
    <property type="entry name" value="PepSY"/>
</dbReference>
<evidence type="ECO:0000259" key="2">
    <source>
        <dbReference type="Pfam" id="PF03413"/>
    </source>
</evidence>
<reference evidence="3 4" key="1">
    <citation type="submission" date="2024-06" db="EMBL/GenBank/DDBJ databases">
        <title>Genomic Encyclopedia of Type Strains, Phase IV (KMG-IV): sequencing the most valuable type-strain genomes for metagenomic binning, comparative biology and taxonomic classification.</title>
        <authorList>
            <person name="Goeker M."/>
        </authorList>
    </citation>
    <scope>NUCLEOTIDE SEQUENCE [LARGE SCALE GENOMIC DNA]</scope>
    <source>
        <strain evidence="3 4">DSM 27865</strain>
    </source>
</reference>
<feature type="signal peptide" evidence="1">
    <location>
        <begin position="1"/>
        <end position="18"/>
    </location>
</feature>
<comment type="caution">
    <text evidence="3">The sequence shown here is derived from an EMBL/GenBank/DDBJ whole genome shotgun (WGS) entry which is preliminary data.</text>
</comment>
<accession>A0ABV2MZS8</accession>
<dbReference type="Proteomes" id="UP001549076">
    <property type="component" value="Unassembled WGS sequence"/>
</dbReference>
<dbReference type="Pfam" id="PF03413">
    <property type="entry name" value="PepSY"/>
    <property type="match status" value="1"/>
</dbReference>
<evidence type="ECO:0000313" key="3">
    <source>
        <dbReference type="EMBL" id="MET3792311.1"/>
    </source>
</evidence>
<protein>
    <submittedName>
        <fullName evidence="3">Membrane protein YkoI</fullName>
    </submittedName>
</protein>
<dbReference type="Gene3D" id="3.10.450.40">
    <property type="match status" value="1"/>
</dbReference>
<proteinExistence type="predicted"/>